<dbReference type="Gene3D" id="1.10.3230.30">
    <property type="entry name" value="Phage gp6-like head-tail connector protein"/>
    <property type="match status" value="1"/>
</dbReference>
<reference evidence="2 5" key="2">
    <citation type="submission" date="2019-11" db="EMBL/GenBank/DDBJ databases">
        <title>Whole genome sequence analysis of environmental Escherichia coli from the feces of straw-necked ibis (Threskiornis spinicollis) nesting on inland wetlands.</title>
        <authorList>
            <person name="Wyrsch E.R."/>
            <person name="Roy Chowdhury P."/>
            <person name="Wallis L."/>
            <person name="Cummins M.L."/>
            <person name="Zingali T."/>
            <person name="Brandis K.J."/>
            <person name="Djordjevic S.P."/>
        </authorList>
    </citation>
    <scope>NUCLEOTIDE SEQUENCE [LARGE SCALE GENOMIC DNA]</scope>
    <source>
        <strain evidence="2 5">IBS12</strain>
    </source>
</reference>
<dbReference type="InterPro" id="IPR021146">
    <property type="entry name" value="Phage_gp6-like_head-tail"/>
</dbReference>
<evidence type="ECO:0000313" key="1">
    <source>
        <dbReference type="EMBL" id="MDR6044350.1"/>
    </source>
</evidence>
<dbReference type="EMBL" id="VRXD01000009">
    <property type="protein sequence ID" value="TXQ35912.1"/>
    <property type="molecule type" value="Genomic_DNA"/>
</dbReference>
<dbReference type="EMBL" id="JANIDP010000001">
    <property type="protein sequence ID" value="MDR6044350.1"/>
    <property type="molecule type" value="Genomic_DNA"/>
</dbReference>
<evidence type="ECO:0000313" key="2">
    <source>
        <dbReference type="EMBL" id="MUM71066.1"/>
    </source>
</evidence>
<dbReference type="NCBIfam" id="TIGR01560">
    <property type="entry name" value="put_DNA_pack"/>
    <property type="match status" value="1"/>
</dbReference>
<reference evidence="3 4" key="1">
    <citation type="submission" date="2019-08" db="EMBL/GenBank/DDBJ databases">
        <title>Whole genome analysis of cultivated E. coli strains isolated from CD patients and healthy donors.</title>
        <authorList>
            <person name="Siniagina M.N."/>
            <person name="Markelova M.I."/>
            <person name="Laikov A.V."/>
            <person name="Boulygina E.A."/>
            <person name="Khusnutdinova D.R."/>
            <person name="Kharchenko A."/>
            <person name="Grigoryeva T.V."/>
        </authorList>
    </citation>
    <scope>NUCLEOTIDE SEQUENCE [LARGE SCALE GENOMIC DNA]</scope>
    <source>
        <strain evidence="3 4">1_45_11</strain>
    </source>
</reference>
<dbReference type="RefSeq" id="WP_000004557.1">
    <property type="nucleotide sequence ID" value="NZ_BFIP01000048.1"/>
</dbReference>
<name>A0AAJ2Y1Z4_ECOLX</name>
<accession>A0AAJ2Y1Z4</accession>
<dbReference type="InterPro" id="IPR006450">
    <property type="entry name" value="Phage_HK97_gp6-like"/>
</dbReference>
<gene>
    <name evidence="3" type="ORF">FV293_08010</name>
    <name evidence="2" type="ORF">GNZ05_02665</name>
    <name evidence="1" type="ORF">NQD80_00720</name>
</gene>
<reference evidence="1 6" key="3">
    <citation type="submission" date="2022-07" db="EMBL/GenBank/DDBJ databases">
        <title>The wastewater resistome of Residential Aged Care Facilities indicates a role of antimicrobial stewardship in reducing resistance.</title>
        <authorList>
            <person name="Sapula S."/>
            <person name="Hart B.J."/>
            <person name="Henrietta V."/>
            <person name="Amsalu A."/>
            <person name="Jon W."/>
            <person name="Siderius N."/>
            <person name="Nguyen L."/>
            <person name="Turnidge J."/>
            <person name="Gerber C."/>
        </authorList>
    </citation>
    <scope>NUCLEOTIDE SEQUENCE [LARGE SCALE GENOMIC DNA]</scope>
    <source>
        <strain evidence="1 6">ECA685</strain>
    </source>
</reference>
<evidence type="ECO:0000313" key="3">
    <source>
        <dbReference type="EMBL" id="TXQ35912.1"/>
    </source>
</evidence>
<comment type="caution">
    <text evidence="2">The sequence shown here is derived from an EMBL/GenBank/DDBJ whole genome shotgun (WGS) entry which is preliminary data.</text>
</comment>
<proteinExistence type="predicted"/>
<evidence type="ECO:0000313" key="5">
    <source>
        <dbReference type="Proteomes" id="UP000490727"/>
    </source>
</evidence>
<dbReference type="Proteomes" id="UP000490727">
    <property type="component" value="Unassembled WGS sequence"/>
</dbReference>
<evidence type="ECO:0000313" key="4">
    <source>
        <dbReference type="Proteomes" id="UP000321295"/>
    </source>
</evidence>
<dbReference type="Proteomes" id="UP000321295">
    <property type="component" value="Unassembled WGS sequence"/>
</dbReference>
<dbReference type="Pfam" id="PF05135">
    <property type="entry name" value="Phage_connect_1"/>
    <property type="match status" value="1"/>
</dbReference>
<sequence length="100" mass="11462">MSESRITLNEVMAHLRLDDDFYGEVELLQIYTDAALEACQKHIGKRFEDGLEFTPAIRVGCLMYIAFLYENREAVSPVEHSELPMAISALWSVYRDVGVY</sequence>
<dbReference type="Proteomes" id="UP001247581">
    <property type="component" value="Unassembled WGS sequence"/>
</dbReference>
<dbReference type="EMBL" id="WOET01000002">
    <property type="protein sequence ID" value="MUM71066.1"/>
    <property type="molecule type" value="Genomic_DNA"/>
</dbReference>
<dbReference type="CDD" id="cd08054">
    <property type="entry name" value="gp6"/>
    <property type="match status" value="1"/>
</dbReference>
<dbReference type="AlphaFoldDB" id="A0AAJ2Y1Z4"/>
<evidence type="ECO:0000313" key="6">
    <source>
        <dbReference type="Proteomes" id="UP001247581"/>
    </source>
</evidence>
<organism evidence="2 5">
    <name type="scientific">Escherichia coli</name>
    <dbReference type="NCBI Taxonomy" id="562"/>
    <lineage>
        <taxon>Bacteria</taxon>
        <taxon>Pseudomonadati</taxon>
        <taxon>Pseudomonadota</taxon>
        <taxon>Gammaproteobacteria</taxon>
        <taxon>Enterobacterales</taxon>
        <taxon>Enterobacteriaceae</taxon>
        <taxon>Escherichia</taxon>
    </lineage>
</organism>
<protein>
    <submittedName>
        <fullName evidence="1 2">Head-tail connector protein</fullName>
    </submittedName>
</protein>